<feature type="region of interest" description="Disordered" evidence="8">
    <location>
        <begin position="363"/>
        <end position="390"/>
    </location>
</feature>
<feature type="compositionally biased region" description="Low complexity" evidence="8">
    <location>
        <begin position="365"/>
        <end position="384"/>
    </location>
</feature>
<evidence type="ECO:0000313" key="10">
    <source>
        <dbReference type="EMBL" id="KAG8466049.1"/>
    </source>
</evidence>
<keyword evidence="3" id="KW-1003">Cell membrane</keyword>
<evidence type="ECO:0000256" key="8">
    <source>
        <dbReference type="SAM" id="MobiDB-lite"/>
    </source>
</evidence>
<keyword evidence="6 9" id="KW-1133">Transmembrane helix</keyword>
<dbReference type="Pfam" id="PF20398">
    <property type="entry name" value="DUF6691"/>
    <property type="match status" value="1"/>
</dbReference>
<accession>A0A8J5XME7</accession>
<dbReference type="AlphaFoldDB" id="A0A8J5XME7"/>
<keyword evidence="2" id="KW-0813">Transport</keyword>
<evidence type="ECO:0000256" key="1">
    <source>
        <dbReference type="ARBA" id="ARBA00004429"/>
    </source>
</evidence>
<evidence type="ECO:0000256" key="7">
    <source>
        <dbReference type="ARBA" id="ARBA00023136"/>
    </source>
</evidence>
<evidence type="ECO:0000256" key="4">
    <source>
        <dbReference type="ARBA" id="ARBA00022519"/>
    </source>
</evidence>
<keyword evidence="4" id="KW-0997">Cell inner membrane</keyword>
<dbReference type="PANTHER" id="PTHR30574:SF1">
    <property type="entry name" value="SULPHUR TRANSPORT DOMAIN-CONTAINING PROTEIN"/>
    <property type="match status" value="1"/>
</dbReference>
<dbReference type="InterPro" id="IPR046513">
    <property type="entry name" value="DUF6691"/>
</dbReference>
<evidence type="ECO:0000313" key="11">
    <source>
        <dbReference type="Proteomes" id="UP000751190"/>
    </source>
</evidence>
<proteinExistence type="predicted"/>
<keyword evidence="7 9" id="KW-0472">Membrane</keyword>
<dbReference type="Proteomes" id="UP000751190">
    <property type="component" value="Unassembled WGS sequence"/>
</dbReference>
<sequence length="390" mass="38680">MALAVQVAFRILSGKPPGKALSRPRMLIYDFLPAHATLGGILLGSASVARMALTGRILGVSGITGGLVRGHAREPQRWLFAGGLVGSGLALRAIYPLAFNRAELAPWREALGGFAVGLGAGLGNGCTSGHGILGNARLSPRSMAFTATFMAAGCAVASATRAASAVRAEHAPPPPVIDVLALAARVLAAHAAGYAAVVGLTSAGALAPPLALCALSALDGSLFGCGLGLSGMTSPARIAQFLDVSEGTWNPTLMFVMGGALLLATPFLQLAVLRRGGAAMGAPLLGGRFALPTNSTIDAKLLAGGVLFGSGWGLGGMCPGPALVNLASPHGAPLIFVGALCVGLRLADSAALNAWFGAPMPPTGASAPPAESAVAKPASAPSAEVSRRGG</sequence>
<feature type="transmembrane region" description="Helical" evidence="9">
    <location>
        <begin position="145"/>
        <end position="164"/>
    </location>
</feature>
<evidence type="ECO:0000256" key="6">
    <source>
        <dbReference type="ARBA" id="ARBA00022989"/>
    </source>
</evidence>
<organism evidence="10 11">
    <name type="scientific">Diacronema lutheri</name>
    <name type="common">Unicellular marine alga</name>
    <name type="synonym">Monochrysis lutheri</name>
    <dbReference type="NCBI Taxonomy" id="2081491"/>
    <lineage>
        <taxon>Eukaryota</taxon>
        <taxon>Haptista</taxon>
        <taxon>Haptophyta</taxon>
        <taxon>Pavlovophyceae</taxon>
        <taxon>Pavlovales</taxon>
        <taxon>Pavlovaceae</taxon>
        <taxon>Diacronema</taxon>
    </lineage>
</organism>
<protein>
    <recommendedName>
        <fullName evidence="12">Sulphur transport domain-containing protein</fullName>
    </recommendedName>
</protein>
<dbReference type="InterPro" id="IPR007272">
    <property type="entry name" value="Sulf_transp_TsuA/YedE"/>
</dbReference>
<dbReference type="OrthoDB" id="10254418at2759"/>
<evidence type="ECO:0000256" key="5">
    <source>
        <dbReference type="ARBA" id="ARBA00022692"/>
    </source>
</evidence>
<feature type="transmembrane region" description="Helical" evidence="9">
    <location>
        <begin position="110"/>
        <end position="133"/>
    </location>
</feature>
<dbReference type="PANTHER" id="PTHR30574">
    <property type="entry name" value="INNER MEMBRANE PROTEIN YEDE"/>
    <property type="match status" value="1"/>
</dbReference>
<keyword evidence="5 9" id="KW-0812">Transmembrane</keyword>
<evidence type="ECO:0008006" key="12">
    <source>
        <dbReference type="Google" id="ProtNLM"/>
    </source>
</evidence>
<evidence type="ECO:0000256" key="2">
    <source>
        <dbReference type="ARBA" id="ARBA00022448"/>
    </source>
</evidence>
<comment type="caution">
    <text evidence="10">The sequence shown here is derived from an EMBL/GenBank/DDBJ whole genome shotgun (WGS) entry which is preliminary data.</text>
</comment>
<feature type="transmembrane region" description="Helical" evidence="9">
    <location>
        <begin position="78"/>
        <end position="98"/>
    </location>
</feature>
<keyword evidence="11" id="KW-1185">Reference proteome</keyword>
<feature type="transmembrane region" description="Helical" evidence="9">
    <location>
        <begin position="38"/>
        <end position="58"/>
    </location>
</feature>
<gene>
    <name evidence="10" type="ORF">KFE25_005619</name>
</gene>
<feature type="transmembrane region" description="Helical" evidence="9">
    <location>
        <begin position="252"/>
        <end position="273"/>
    </location>
</feature>
<dbReference type="GO" id="GO:0005886">
    <property type="term" value="C:plasma membrane"/>
    <property type="evidence" value="ECO:0007669"/>
    <property type="project" value="UniProtKB-SubCell"/>
</dbReference>
<evidence type="ECO:0000256" key="9">
    <source>
        <dbReference type="SAM" id="Phobius"/>
    </source>
</evidence>
<reference evidence="10" key="1">
    <citation type="submission" date="2021-05" db="EMBL/GenBank/DDBJ databases">
        <title>The genome of the haptophyte Pavlova lutheri (Diacronema luteri, Pavlovales) - a model for lipid biosynthesis in eukaryotic algae.</title>
        <authorList>
            <person name="Hulatt C.J."/>
            <person name="Posewitz M.C."/>
        </authorList>
    </citation>
    <scope>NUCLEOTIDE SEQUENCE</scope>
    <source>
        <strain evidence="10">NIVA-4/92</strain>
    </source>
</reference>
<evidence type="ECO:0000256" key="3">
    <source>
        <dbReference type="ARBA" id="ARBA00022475"/>
    </source>
</evidence>
<comment type="subcellular location">
    <subcellularLocation>
        <location evidence="1">Cell inner membrane</location>
        <topology evidence="1">Multi-pass membrane protein</topology>
    </subcellularLocation>
</comment>
<name>A0A8J5XME7_DIALT</name>
<feature type="transmembrane region" description="Helical" evidence="9">
    <location>
        <begin position="176"/>
        <end position="198"/>
    </location>
</feature>
<dbReference type="EMBL" id="JAGTXO010000009">
    <property type="protein sequence ID" value="KAG8466049.1"/>
    <property type="molecule type" value="Genomic_DNA"/>
</dbReference>